<dbReference type="PANTHER" id="PTHR10655">
    <property type="entry name" value="LYSOPHOSPHOLIPASE-RELATED"/>
    <property type="match status" value="1"/>
</dbReference>
<dbReference type="EMBL" id="KQ947405">
    <property type="protein sequence ID" value="KUJ23243.1"/>
    <property type="molecule type" value="Genomic_DNA"/>
</dbReference>
<dbReference type="GO" id="GO:0005737">
    <property type="term" value="C:cytoplasm"/>
    <property type="evidence" value="ECO:0007669"/>
    <property type="project" value="UniProtKB-SubCell"/>
</dbReference>
<dbReference type="GO" id="GO:0052689">
    <property type="term" value="F:carboxylic ester hydrolase activity"/>
    <property type="evidence" value="ECO:0007669"/>
    <property type="project" value="UniProtKB-KW"/>
</dbReference>
<dbReference type="KEGG" id="psco:LY89DRAFT_554748"/>
<evidence type="ECO:0000256" key="8">
    <source>
        <dbReference type="ARBA" id="ARBA00022832"/>
    </source>
</evidence>
<dbReference type="Proteomes" id="UP000070700">
    <property type="component" value="Unassembled WGS sequence"/>
</dbReference>
<dbReference type="GeneID" id="28818077"/>
<gene>
    <name evidence="14" type="ORF">LY89DRAFT_554748</name>
</gene>
<dbReference type="OrthoDB" id="2418081at2759"/>
<organism evidence="14 15">
    <name type="scientific">Mollisia scopiformis</name>
    <name type="common">Conifer needle endophyte fungus</name>
    <name type="synonym">Phialocephala scopiformis</name>
    <dbReference type="NCBI Taxonomy" id="149040"/>
    <lineage>
        <taxon>Eukaryota</taxon>
        <taxon>Fungi</taxon>
        <taxon>Dikarya</taxon>
        <taxon>Ascomycota</taxon>
        <taxon>Pezizomycotina</taxon>
        <taxon>Leotiomycetes</taxon>
        <taxon>Helotiales</taxon>
        <taxon>Mollisiaceae</taxon>
        <taxon>Mollisia</taxon>
    </lineage>
</organism>
<dbReference type="PANTHER" id="PTHR10655:SF17">
    <property type="entry name" value="LYSOPHOSPHOLIPASE-LIKE PROTEIN 1"/>
    <property type="match status" value="1"/>
</dbReference>
<dbReference type="FunFam" id="3.40.50.1820:FF:000010">
    <property type="entry name" value="Acyl-protein thioesterase 2"/>
    <property type="match status" value="1"/>
</dbReference>
<evidence type="ECO:0000256" key="12">
    <source>
        <dbReference type="ARBA" id="ARBA00047337"/>
    </source>
</evidence>
<keyword evidence="8" id="KW-0276">Fatty acid metabolism</keyword>
<dbReference type="Gene3D" id="3.40.50.1820">
    <property type="entry name" value="alpha/beta hydrolase"/>
    <property type="match status" value="1"/>
</dbReference>
<proteinExistence type="inferred from homology"/>
<evidence type="ECO:0000256" key="4">
    <source>
        <dbReference type="ARBA" id="ARBA00014923"/>
    </source>
</evidence>
<dbReference type="Pfam" id="PF02230">
    <property type="entry name" value="Abhydrolase_2"/>
    <property type="match status" value="1"/>
</dbReference>
<comment type="catalytic activity">
    <reaction evidence="12">
        <text>S-hexadecanoyl-L-cysteinyl-[protein] + H2O = L-cysteinyl-[protein] + hexadecanoate + H(+)</text>
        <dbReference type="Rhea" id="RHEA:19233"/>
        <dbReference type="Rhea" id="RHEA-COMP:10131"/>
        <dbReference type="Rhea" id="RHEA-COMP:11032"/>
        <dbReference type="ChEBI" id="CHEBI:7896"/>
        <dbReference type="ChEBI" id="CHEBI:15377"/>
        <dbReference type="ChEBI" id="CHEBI:15378"/>
        <dbReference type="ChEBI" id="CHEBI:29950"/>
        <dbReference type="ChEBI" id="CHEBI:74151"/>
        <dbReference type="EC" id="3.1.2.22"/>
    </reaction>
</comment>
<evidence type="ECO:0000256" key="9">
    <source>
        <dbReference type="ARBA" id="ARBA00023098"/>
    </source>
</evidence>
<dbReference type="RefSeq" id="XP_018077598.1">
    <property type="nucleotide sequence ID" value="XM_018208351.1"/>
</dbReference>
<dbReference type="EC" id="3.1.2.22" evidence="3"/>
<evidence type="ECO:0000256" key="11">
    <source>
        <dbReference type="ARBA" id="ARBA00031195"/>
    </source>
</evidence>
<evidence type="ECO:0000256" key="3">
    <source>
        <dbReference type="ARBA" id="ARBA00012423"/>
    </source>
</evidence>
<dbReference type="FunCoup" id="A0A194XSR9">
    <property type="interactions" value="511"/>
</dbReference>
<dbReference type="GO" id="GO:0006631">
    <property type="term" value="P:fatty acid metabolic process"/>
    <property type="evidence" value="ECO:0007669"/>
    <property type="project" value="UniProtKB-KW"/>
</dbReference>
<evidence type="ECO:0000256" key="5">
    <source>
        <dbReference type="ARBA" id="ARBA00022487"/>
    </source>
</evidence>
<keyword evidence="15" id="KW-1185">Reference proteome</keyword>
<dbReference type="AlphaFoldDB" id="A0A194XSR9"/>
<comment type="function">
    <text evidence="10">Hydrolyzes fatty acids from S-acylated cysteine residues in proteins with a strong preference for palmitoylated G-alpha proteins over other acyl substrates. Mediates the deacylation of G-alpha proteins such as GPA1 in vivo, but has weak or no activity toward palmitoylated Ras proteins. Has weak lysophospholipase activity in vitro; however such activity may not exist in vivo.</text>
</comment>
<dbReference type="InterPro" id="IPR029058">
    <property type="entry name" value="AB_hydrolase_fold"/>
</dbReference>
<comment type="subcellular location">
    <subcellularLocation>
        <location evidence="1">Cytoplasm</location>
    </subcellularLocation>
</comment>
<feature type="non-terminal residue" evidence="14">
    <location>
        <position position="231"/>
    </location>
</feature>
<evidence type="ECO:0000256" key="7">
    <source>
        <dbReference type="ARBA" id="ARBA00022801"/>
    </source>
</evidence>
<evidence type="ECO:0000313" key="15">
    <source>
        <dbReference type="Proteomes" id="UP000070700"/>
    </source>
</evidence>
<evidence type="ECO:0000313" key="14">
    <source>
        <dbReference type="EMBL" id="KUJ23243.1"/>
    </source>
</evidence>
<reference evidence="14 15" key="1">
    <citation type="submission" date="2015-10" db="EMBL/GenBank/DDBJ databases">
        <title>Full genome of DAOMC 229536 Phialocephala scopiformis, a fungal endophyte of spruce producing the potent anti-insectan compound rugulosin.</title>
        <authorList>
            <consortium name="DOE Joint Genome Institute"/>
            <person name="Walker A.K."/>
            <person name="Frasz S.L."/>
            <person name="Seifert K.A."/>
            <person name="Miller J.D."/>
            <person name="Mondo S.J."/>
            <person name="Labutti K."/>
            <person name="Lipzen A."/>
            <person name="Dockter R."/>
            <person name="Kennedy M."/>
            <person name="Grigoriev I.V."/>
            <person name="Spatafora J.W."/>
        </authorList>
    </citation>
    <scope>NUCLEOTIDE SEQUENCE [LARGE SCALE GENOMIC DNA]</scope>
    <source>
        <strain evidence="14 15">CBS 120377</strain>
    </source>
</reference>
<dbReference type="InParanoid" id="A0A194XSR9"/>
<dbReference type="GO" id="GO:0008474">
    <property type="term" value="F:palmitoyl-(protein) hydrolase activity"/>
    <property type="evidence" value="ECO:0007669"/>
    <property type="project" value="UniProtKB-EC"/>
</dbReference>
<evidence type="ECO:0000256" key="1">
    <source>
        <dbReference type="ARBA" id="ARBA00004496"/>
    </source>
</evidence>
<dbReference type="InterPro" id="IPR050565">
    <property type="entry name" value="LYPA1-2/EST-like"/>
</dbReference>
<name>A0A194XSR9_MOLSC</name>
<keyword evidence="7" id="KW-0378">Hydrolase</keyword>
<dbReference type="InterPro" id="IPR003140">
    <property type="entry name" value="PLipase/COase/thioEstase"/>
</dbReference>
<comment type="similarity">
    <text evidence="2">Belongs to the AB hydrolase superfamily. AB hydrolase 2 family.</text>
</comment>
<feature type="domain" description="Phospholipase/carboxylesterase/thioesterase" evidence="13">
    <location>
        <begin position="10"/>
        <end position="229"/>
    </location>
</feature>
<keyword evidence="5" id="KW-0719">Serine esterase</keyword>
<accession>A0A194XSR9</accession>
<dbReference type="STRING" id="149040.A0A194XSR9"/>
<evidence type="ECO:0000256" key="2">
    <source>
        <dbReference type="ARBA" id="ARBA00006499"/>
    </source>
</evidence>
<keyword evidence="6" id="KW-0963">Cytoplasm</keyword>
<sequence>MPPPSALMIPAVKKHTATVIMAHGLGDSGAGWVSLAENWRRRSKFDEVKFIFPNAPTIPITVNMGMRMPGWYDIVRTRPAALDFADLQAGQDEVGILRSRDYFQSLIKTEIDAGIPSDRIVIGGFSQGGAMSIFSGITSQTKLGGIFGLSCYLLLHSKFKELVPADGPNRETPIFMGHGDSDPLVRPQFGQMTAHFLKQEGFKVDLKMYRGLEHSATPEEIDDVERYLNER</sequence>
<keyword evidence="9" id="KW-0443">Lipid metabolism</keyword>
<protein>
    <recommendedName>
        <fullName evidence="4">Acyl-protein thioesterase 1</fullName>
        <ecNumber evidence="3">3.1.2.22</ecNumber>
    </recommendedName>
    <alternativeName>
        <fullName evidence="11">Palmitoyl-protein hydrolase</fullName>
    </alternativeName>
</protein>
<evidence type="ECO:0000256" key="10">
    <source>
        <dbReference type="ARBA" id="ARBA00029392"/>
    </source>
</evidence>
<evidence type="ECO:0000256" key="6">
    <source>
        <dbReference type="ARBA" id="ARBA00022490"/>
    </source>
</evidence>
<dbReference type="SUPFAM" id="SSF53474">
    <property type="entry name" value="alpha/beta-Hydrolases"/>
    <property type="match status" value="1"/>
</dbReference>
<evidence type="ECO:0000259" key="13">
    <source>
        <dbReference type="Pfam" id="PF02230"/>
    </source>
</evidence>